<evidence type="ECO:0000313" key="7">
    <source>
        <dbReference type="EMBL" id="MDP0588606.1"/>
    </source>
</evidence>
<dbReference type="GO" id="GO:0030288">
    <property type="term" value="C:outer membrane-bounded periplasmic space"/>
    <property type="evidence" value="ECO:0007669"/>
    <property type="project" value="TreeGrafter"/>
</dbReference>
<dbReference type="InterPro" id="IPR010664">
    <property type="entry name" value="LipoPS_assembly_LptC-rel"/>
</dbReference>
<keyword evidence="5 6" id="KW-0472">Membrane</keyword>
<evidence type="ECO:0000256" key="2">
    <source>
        <dbReference type="ARBA" id="ARBA00022519"/>
    </source>
</evidence>
<keyword evidence="8" id="KW-1185">Reference proteome</keyword>
<dbReference type="GO" id="GO:0017089">
    <property type="term" value="F:glycolipid transfer activity"/>
    <property type="evidence" value="ECO:0007669"/>
    <property type="project" value="TreeGrafter"/>
</dbReference>
<evidence type="ECO:0000256" key="5">
    <source>
        <dbReference type="ARBA" id="ARBA00023136"/>
    </source>
</evidence>
<gene>
    <name evidence="7" type="primary">lptC</name>
    <name evidence="7" type="ORF">QS748_05195</name>
</gene>
<evidence type="ECO:0000313" key="8">
    <source>
        <dbReference type="Proteomes" id="UP001178148"/>
    </source>
</evidence>
<dbReference type="Proteomes" id="UP001178148">
    <property type="component" value="Unassembled WGS sequence"/>
</dbReference>
<sequence>MLKRNYPVIAGLFFMILSIGYWAYYINLYSSTEQKSEVSQQDADYFMEEANTLKYNDKGELEYKTFAKQISHYPYNDTILLSLPHMTSYGTPAKISEVGAINGKLLPGNEILILWGEVIITQNMIGTGENVVLDTEYLTLDLVKNTAKTDRNILITSKHGSIRATGMEVFYEEGLINFKSRVRGLYVPE</sequence>
<dbReference type="NCBIfam" id="TIGR04409">
    <property type="entry name" value="LptC_YrbK"/>
    <property type="match status" value="1"/>
</dbReference>
<dbReference type="PANTHER" id="PTHR37481">
    <property type="entry name" value="LIPOPOLYSACCHARIDE EXPORT SYSTEM PROTEIN LPTC"/>
    <property type="match status" value="1"/>
</dbReference>
<protein>
    <submittedName>
        <fullName evidence="7">LPS export ABC transporter periplasmic protein LptC</fullName>
    </submittedName>
</protein>
<proteinExistence type="predicted"/>
<dbReference type="InterPro" id="IPR026265">
    <property type="entry name" value="LptC"/>
</dbReference>
<feature type="transmembrane region" description="Helical" evidence="6">
    <location>
        <begin position="6"/>
        <end position="26"/>
    </location>
</feature>
<evidence type="ECO:0000256" key="3">
    <source>
        <dbReference type="ARBA" id="ARBA00022692"/>
    </source>
</evidence>
<dbReference type="Pfam" id="PF06835">
    <property type="entry name" value="LptC"/>
    <property type="match status" value="1"/>
</dbReference>
<dbReference type="EMBL" id="JASXSV010000006">
    <property type="protein sequence ID" value="MDP0588606.1"/>
    <property type="molecule type" value="Genomic_DNA"/>
</dbReference>
<reference evidence="7 8" key="1">
    <citation type="journal article" date="2023" name="bioRxiv">
        <title>An intranuclear bacterial parasite of deep-sea mussels expresses apoptosis inhibitors acquired from its host.</title>
        <authorList>
            <person name="Gonzalez Porras M.A."/>
            <person name="Assie A."/>
            <person name="Tietjen M."/>
            <person name="Violette M."/>
            <person name="Kleiner M."/>
            <person name="Gruber-Vodicka H."/>
            <person name="Dubilier N."/>
            <person name="Leisch N."/>
        </authorList>
    </citation>
    <scope>NUCLEOTIDE SEQUENCE [LARGE SCALE GENOMIC DNA]</scope>
    <source>
        <strain evidence="7">IAP13</strain>
    </source>
</reference>
<dbReference type="GO" id="GO:0015221">
    <property type="term" value="F:lipopolysaccharide transmembrane transporter activity"/>
    <property type="evidence" value="ECO:0007669"/>
    <property type="project" value="InterPro"/>
</dbReference>
<evidence type="ECO:0000256" key="4">
    <source>
        <dbReference type="ARBA" id="ARBA00022989"/>
    </source>
</evidence>
<dbReference type="PANTHER" id="PTHR37481:SF1">
    <property type="entry name" value="LIPOPOLYSACCHARIDE EXPORT SYSTEM PROTEIN LPTC"/>
    <property type="match status" value="1"/>
</dbReference>
<keyword evidence="2" id="KW-0997">Cell inner membrane</keyword>
<organism evidence="7 8">
    <name type="scientific">Candidatus Endonucleibacter bathymodioli</name>
    <dbReference type="NCBI Taxonomy" id="539814"/>
    <lineage>
        <taxon>Bacteria</taxon>
        <taxon>Pseudomonadati</taxon>
        <taxon>Pseudomonadota</taxon>
        <taxon>Gammaproteobacteria</taxon>
        <taxon>Oceanospirillales</taxon>
        <taxon>Endozoicomonadaceae</taxon>
        <taxon>Candidatus Endonucleibacter</taxon>
    </lineage>
</organism>
<keyword evidence="4 6" id="KW-1133">Transmembrane helix</keyword>
<comment type="caution">
    <text evidence="7">The sequence shown here is derived from an EMBL/GenBank/DDBJ whole genome shotgun (WGS) entry which is preliminary data.</text>
</comment>
<keyword evidence="1" id="KW-1003">Cell membrane</keyword>
<keyword evidence="3 6" id="KW-0812">Transmembrane</keyword>
<evidence type="ECO:0000256" key="6">
    <source>
        <dbReference type="SAM" id="Phobius"/>
    </source>
</evidence>
<evidence type="ECO:0000256" key="1">
    <source>
        <dbReference type="ARBA" id="ARBA00022475"/>
    </source>
</evidence>
<dbReference type="Gene3D" id="2.60.450.10">
    <property type="entry name" value="Lipopolysaccharide (LPS) transport protein A like domain"/>
    <property type="match status" value="1"/>
</dbReference>
<name>A0AA90NXN0_9GAMM</name>
<dbReference type="InterPro" id="IPR052363">
    <property type="entry name" value="LPS_export_LptC"/>
</dbReference>
<accession>A0AA90NXN0</accession>
<dbReference type="GO" id="GO:0005886">
    <property type="term" value="C:plasma membrane"/>
    <property type="evidence" value="ECO:0007669"/>
    <property type="project" value="InterPro"/>
</dbReference>
<dbReference type="AlphaFoldDB" id="A0AA90NXN0"/>